<dbReference type="RefSeq" id="WP_188613472.1">
    <property type="nucleotide sequence ID" value="NZ_BMJT01000002.1"/>
</dbReference>
<dbReference type="SUPFAM" id="SSF52540">
    <property type="entry name" value="P-loop containing nucleoside triphosphate hydrolases"/>
    <property type="match status" value="1"/>
</dbReference>
<gene>
    <name evidence="1" type="ORF">GCM10007425_05310</name>
</gene>
<reference evidence="1" key="1">
    <citation type="journal article" date="2014" name="Int. J. Syst. Evol. Microbiol.">
        <title>Complete genome sequence of Corynebacterium casei LMG S-19264T (=DSM 44701T), isolated from a smear-ripened cheese.</title>
        <authorList>
            <consortium name="US DOE Joint Genome Institute (JGI-PGF)"/>
            <person name="Walter F."/>
            <person name="Albersmeier A."/>
            <person name="Kalinowski J."/>
            <person name="Ruckert C."/>
        </authorList>
    </citation>
    <scope>NUCLEOTIDE SEQUENCE</scope>
    <source>
        <strain evidence="1">CGMCC 1.15760</strain>
    </source>
</reference>
<organism evidence="1 2">
    <name type="scientific">Lysinibacillus alkalisoli</name>
    <dbReference type="NCBI Taxonomy" id="1911548"/>
    <lineage>
        <taxon>Bacteria</taxon>
        <taxon>Bacillati</taxon>
        <taxon>Bacillota</taxon>
        <taxon>Bacilli</taxon>
        <taxon>Bacillales</taxon>
        <taxon>Bacillaceae</taxon>
        <taxon>Lysinibacillus</taxon>
    </lineage>
</organism>
<dbReference type="Pfam" id="PF13671">
    <property type="entry name" value="AAA_33"/>
    <property type="match status" value="1"/>
</dbReference>
<dbReference type="PANTHER" id="PTHR37807:SF3">
    <property type="entry name" value="OS07G0160300 PROTEIN"/>
    <property type="match status" value="1"/>
</dbReference>
<dbReference type="EMBL" id="BMJT01000002">
    <property type="protein sequence ID" value="GGG13932.1"/>
    <property type="molecule type" value="Genomic_DNA"/>
</dbReference>
<proteinExistence type="predicted"/>
<protein>
    <submittedName>
        <fullName evidence="1">ATPase</fullName>
    </submittedName>
</protein>
<dbReference type="AlphaFoldDB" id="A0A917LD11"/>
<dbReference type="PANTHER" id="PTHR37807">
    <property type="entry name" value="OS07G0160300 PROTEIN"/>
    <property type="match status" value="1"/>
</dbReference>
<evidence type="ECO:0000313" key="1">
    <source>
        <dbReference type="EMBL" id="GGG13932.1"/>
    </source>
</evidence>
<sequence>MQKPNVILMVGEIGVGKSYIGKKIAEMKNYTYIDKDTVTTPLTEYILAHNSPTQNSHDRESDFYIQTVRPLEYQALLNIAYDNVKLGHSVVLTAGFEQEILQQDYLHTHPQMKALREVATIIVVRVTVDSTTLLNRLIKRNEQRDRWKLNNWETYMAQVSGLTVRWHPDDYTQLGFDNSDMLPVLYDLKLQGLVQSIR</sequence>
<comment type="caution">
    <text evidence="1">The sequence shown here is derived from an EMBL/GenBank/DDBJ whole genome shotgun (WGS) entry which is preliminary data.</text>
</comment>
<reference evidence="1" key="2">
    <citation type="submission" date="2020-09" db="EMBL/GenBank/DDBJ databases">
        <authorList>
            <person name="Sun Q."/>
            <person name="Zhou Y."/>
        </authorList>
    </citation>
    <scope>NUCLEOTIDE SEQUENCE</scope>
    <source>
        <strain evidence="1">CGMCC 1.15760</strain>
    </source>
</reference>
<dbReference type="InterPro" id="IPR027417">
    <property type="entry name" value="P-loop_NTPase"/>
</dbReference>
<dbReference type="Proteomes" id="UP000616608">
    <property type="component" value="Unassembled WGS sequence"/>
</dbReference>
<evidence type="ECO:0000313" key="2">
    <source>
        <dbReference type="Proteomes" id="UP000616608"/>
    </source>
</evidence>
<accession>A0A917LD11</accession>
<name>A0A917LD11_9BACI</name>
<dbReference type="Gene3D" id="3.40.50.300">
    <property type="entry name" value="P-loop containing nucleotide triphosphate hydrolases"/>
    <property type="match status" value="1"/>
</dbReference>
<keyword evidence="2" id="KW-1185">Reference proteome</keyword>